<dbReference type="PANTHER" id="PTHR35218:SF9">
    <property type="entry name" value="ENDONUCLEASE_EXONUCLEASE_PHOSPHATASE DOMAIN-CONTAINING PROTEIN"/>
    <property type="match status" value="1"/>
</dbReference>
<reference evidence="2" key="1">
    <citation type="journal article" date="2019" name="Plant Biotechnol. J.">
        <title>Genome sequencing of the Australian wild diploid species Gossypium australe highlights disease resistance and delayed gland morphogenesis.</title>
        <authorList>
            <person name="Cai Y."/>
            <person name="Cai X."/>
            <person name="Wang Q."/>
            <person name="Wang P."/>
            <person name="Zhang Y."/>
            <person name="Cai C."/>
            <person name="Xu Y."/>
            <person name="Wang K."/>
            <person name="Zhou Z."/>
            <person name="Wang C."/>
            <person name="Geng S."/>
            <person name="Li B."/>
            <person name="Dong Q."/>
            <person name="Hou Y."/>
            <person name="Wang H."/>
            <person name="Ai P."/>
            <person name="Liu Z."/>
            <person name="Yi F."/>
            <person name="Sun M."/>
            <person name="An G."/>
            <person name="Cheng J."/>
            <person name="Zhang Y."/>
            <person name="Shi Q."/>
            <person name="Xie Y."/>
            <person name="Shi X."/>
            <person name="Chang Y."/>
            <person name="Huang F."/>
            <person name="Chen Y."/>
            <person name="Hong S."/>
            <person name="Mi L."/>
            <person name="Sun Q."/>
            <person name="Zhang L."/>
            <person name="Zhou B."/>
            <person name="Peng R."/>
            <person name="Zhang X."/>
            <person name="Liu F."/>
        </authorList>
    </citation>
    <scope>NUCLEOTIDE SEQUENCE [LARGE SCALE GENOMIC DNA]</scope>
    <source>
        <strain evidence="2">cv. PA1801</strain>
    </source>
</reference>
<dbReference type="SUPFAM" id="SSF56219">
    <property type="entry name" value="DNase I-like"/>
    <property type="match status" value="1"/>
</dbReference>
<dbReference type="Gene3D" id="3.60.10.10">
    <property type="entry name" value="Endonuclease/exonuclease/phosphatase"/>
    <property type="match status" value="1"/>
</dbReference>
<dbReference type="InterPro" id="IPR036691">
    <property type="entry name" value="Endo/exonu/phosph_ase_sf"/>
</dbReference>
<evidence type="ECO:0000313" key="1">
    <source>
        <dbReference type="EMBL" id="KAA3489009.1"/>
    </source>
</evidence>
<dbReference type="Proteomes" id="UP000325315">
    <property type="component" value="Unassembled WGS sequence"/>
</dbReference>
<comment type="caution">
    <text evidence="1">The sequence shown here is derived from an EMBL/GenBank/DDBJ whole genome shotgun (WGS) entry which is preliminary data.</text>
</comment>
<keyword evidence="2" id="KW-1185">Reference proteome</keyword>
<dbReference type="AlphaFoldDB" id="A0A5B6X443"/>
<accession>A0A5B6X443</accession>
<dbReference type="EMBL" id="SMMG02000001">
    <property type="protein sequence ID" value="KAA3489009.1"/>
    <property type="molecule type" value="Genomic_DNA"/>
</dbReference>
<evidence type="ECO:0000313" key="2">
    <source>
        <dbReference type="Proteomes" id="UP000325315"/>
    </source>
</evidence>
<keyword evidence="1" id="KW-0695">RNA-directed DNA polymerase</keyword>
<dbReference type="GO" id="GO:0003964">
    <property type="term" value="F:RNA-directed DNA polymerase activity"/>
    <property type="evidence" value="ECO:0007669"/>
    <property type="project" value="UniProtKB-KW"/>
</dbReference>
<dbReference type="PANTHER" id="PTHR35218">
    <property type="entry name" value="RNASE H DOMAIN-CONTAINING PROTEIN"/>
    <property type="match status" value="1"/>
</dbReference>
<dbReference type="OrthoDB" id="1000249at2759"/>
<proteinExistence type="predicted"/>
<keyword evidence="1" id="KW-0808">Transferase</keyword>
<keyword evidence="1" id="KW-0548">Nucleotidyltransferase</keyword>
<sequence length="133" mass="15487">MLKQHNPNMVFFMETKVNDKRMERIRRRSGFINGIEVGADGSRGGLCLAWREECKVSLRTLSKNHIDVLIEERNVQEVWRFTGFYGSPYANSQLASWSLLRALGQEQQFSWLSGGQPREERKMTAFREVLDEC</sequence>
<organism evidence="1 2">
    <name type="scientific">Gossypium australe</name>
    <dbReference type="NCBI Taxonomy" id="47621"/>
    <lineage>
        <taxon>Eukaryota</taxon>
        <taxon>Viridiplantae</taxon>
        <taxon>Streptophyta</taxon>
        <taxon>Embryophyta</taxon>
        <taxon>Tracheophyta</taxon>
        <taxon>Spermatophyta</taxon>
        <taxon>Magnoliopsida</taxon>
        <taxon>eudicotyledons</taxon>
        <taxon>Gunneridae</taxon>
        <taxon>Pentapetalae</taxon>
        <taxon>rosids</taxon>
        <taxon>malvids</taxon>
        <taxon>Malvales</taxon>
        <taxon>Malvaceae</taxon>
        <taxon>Malvoideae</taxon>
        <taxon>Gossypium</taxon>
    </lineage>
</organism>
<name>A0A5B6X443_9ROSI</name>
<protein>
    <submittedName>
        <fullName evidence="1">Reverse transcriptase</fullName>
    </submittedName>
</protein>
<gene>
    <name evidence="1" type="ORF">EPI10_032692</name>
</gene>